<name>A0ABT6QYY8_9PSED</name>
<organism evidence="2 3">
    <name type="scientific">Pseudomonas fungipugnans</name>
    <dbReference type="NCBI Taxonomy" id="3024217"/>
    <lineage>
        <taxon>Bacteria</taxon>
        <taxon>Pseudomonadati</taxon>
        <taxon>Pseudomonadota</taxon>
        <taxon>Gammaproteobacteria</taxon>
        <taxon>Pseudomonadales</taxon>
        <taxon>Pseudomonadaceae</taxon>
        <taxon>Pseudomonas</taxon>
    </lineage>
</organism>
<sequence>MGSENSNLEDKGKRVVTQREYLEWMALRPRLNDWSAFVAYKRDKCNQLLMQEYIESFDKDSYLPLINEPYLSGDNEWRWKLNYEMDAPRLSFENKSTDNNDNDAEVNMSMAVLGGIDIHVNDTYGTEVTLIASYDPLDHEALEAERVPLMDVTGAVGEDGAVGLNLASAQSQRYIWELKGPRIEHQRRVAGAFFKRKFREAGQARSSFKLGQVAPTDQAFLNPSKFRLRTVMPTGAGTVGSPNYGDGALEIRIAMKDELVGGTPGEDWLYPIPSDLPGVDASLMLSNKMLMEKIIRKGVVQAFNAENMYMTSSTDGRGFITGLKASPPMGGAPQTFYMNIPTTVHGTESEGFLVLTDVLFAINFDMDSALTISTTADRRISLKLGSRQSTQAISGLIRPPNEREFYQIRGGRMALEVIGEYVFGIDPEQGKITVEMDLPSISVSLYSSDSVSQDFIRKFEGDLTFIASLRKSVHEALVKIFSTLDDIDAFVLHSLLFNSTDAVQLKTVDAPGDLVSFGAISPRLTTFSINNKNPMVGHGGAITFTTTPANFEGLTWSVHNLDGTTQGAGTIDANGRYTAPALDQIGGTYKRVKVTAQGPAGSDGKRPVSKALVTVAAKAITLNPLVQTCKATKAGEGDESRQFSAGSLQGSLTWTVIGDGTIAPTTTGRTNTYIAPKEQDVAVTRKTFTIDEVKVTNGQQQQSSFVVVTHDRQTLALSVQVNVQAGQAQFECKSNGQVVPEPNWRCFPETGAGSIDSNGLYKADPNSHHQFVIITARFEMMGFFLGDAFFIQPLPVMAIPPKPAPEAPQTLADDDRGTRPIE</sequence>
<keyword evidence="3" id="KW-1185">Reference proteome</keyword>
<feature type="compositionally biased region" description="Basic and acidic residues" evidence="1">
    <location>
        <begin position="813"/>
        <end position="822"/>
    </location>
</feature>
<protein>
    <recommendedName>
        <fullName evidence="4">Ig-like domain-containing protein</fullName>
    </recommendedName>
</protein>
<reference evidence="2 3" key="1">
    <citation type="submission" date="2023-02" db="EMBL/GenBank/DDBJ databases">
        <title>Pseudomonas chrutzelriedensis sp. nov., a potently antifungal strain isolated from moss.</title>
        <authorList>
            <person name="Schnyder A."/>
            <person name="Kalawong R."/>
            <person name="Eberl L."/>
            <person name="Agnoli K."/>
        </authorList>
    </citation>
    <scope>NUCLEOTIDE SEQUENCE [LARGE SCALE GENOMIC DNA]</scope>
    <source>
        <strain evidence="2 3">681</strain>
    </source>
</reference>
<accession>A0ABT6QYY8</accession>
<dbReference type="EMBL" id="JARBWL010000002">
    <property type="protein sequence ID" value="MDI2595514.1"/>
    <property type="molecule type" value="Genomic_DNA"/>
</dbReference>
<dbReference type="Proteomes" id="UP001159100">
    <property type="component" value="Unassembled WGS sequence"/>
</dbReference>
<dbReference type="RefSeq" id="WP_282317397.1">
    <property type="nucleotide sequence ID" value="NZ_JARBWL010000002.1"/>
</dbReference>
<proteinExistence type="predicted"/>
<evidence type="ECO:0000313" key="2">
    <source>
        <dbReference type="EMBL" id="MDI2595514.1"/>
    </source>
</evidence>
<comment type="caution">
    <text evidence="2">The sequence shown here is derived from an EMBL/GenBank/DDBJ whole genome shotgun (WGS) entry which is preliminary data.</text>
</comment>
<evidence type="ECO:0000313" key="3">
    <source>
        <dbReference type="Proteomes" id="UP001159100"/>
    </source>
</evidence>
<evidence type="ECO:0000256" key="1">
    <source>
        <dbReference type="SAM" id="MobiDB-lite"/>
    </source>
</evidence>
<evidence type="ECO:0008006" key="4">
    <source>
        <dbReference type="Google" id="ProtNLM"/>
    </source>
</evidence>
<feature type="region of interest" description="Disordered" evidence="1">
    <location>
        <begin position="801"/>
        <end position="822"/>
    </location>
</feature>
<gene>
    <name evidence="2" type="ORF">POF45_29425</name>
</gene>